<evidence type="ECO:0000313" key="2">
    <source>
        <dbReference type="EMBL" id="KAG2560928.1"/>
    </source>
</evidence>
<evidence type="ECO:0000259" key="1">
    <source>
        <dbReference type="Pfam" id="PF23310"/>
    </source>
</evidence>
<dbReference type="Proteomes" id="UP000823388">
    <property type="component" value="Chromosome 8K"/>
</dbReference>
<dbReference type="InterPro" id="IPR040338">
    <property type="entry name" value="At1g67623-like"/>
</dbReference>
<reference evidence="2" key="1">
    <citation type="submission" date="2020-05" db="EMBL/GenBank/DDBJ databases">
        <title>WGS assembly of Panicum virgatum.</title>
        <authorList>
            <person name="Lovell J.T."/>
            <person name="Jenkins J."/>
            <person name="Shu S."/>
            <person name="Juenger T.E."/>
            <person name="Schmutz J."/>
        </authorList>
    </citation>
    <scope>NUCLEOTIDE SEQUENCE</scope>
    <source>
        <strain evidence="2">AP13</strain>
    </source>
</reference>
<dbReference type="EMBL" id="CM029051">
    <property type="protein sequence ID" value="KAG2560928.1"/>
    <property type="molecule type" value="Genomic_DNA"/>
</dbReference>
<feature type="domain" description="At2g35280-like TPR" evidence="1">
    <location>
        <begin position="70"/>
        <end position="133"/>
    </location>
</feature>
<dbReference type="InterPro" id="IPR057136">
    <property type="entry name" value="At2g35280_TPR_dom"/>
</dbReference>
<keyword evidence="3" id="KW-1185">Reference proteome</keyword>
<comment type="caution">
    <text evidence="2">The sequence shown here is derived from an EMBL/GenBank/DDBJ whole genome shotgun (WGS) entry which is preliminary data.</text>
</comment>
<dbReference type="AlphaFoldDB" id="A0A8T0PJ42"/>
<accession>A0A8T0PJ42</accession>
<organism evidence="2 3">
    <name type="scientific">Panicum virgatum</name>
    <name type="common">Blackwell switchgrass</name>
    <dbReference type="NCBI Taxonomy" id="38727"/>
    <lineage>
        <taxon>Eukaryota</taxon>
        <taxon>Viridiplantae</taxon>
        <taxon>Streptophyta</taxon>
        <taxon>Embryophyta</taxon>
        <taxon>Tracheophyta</taxon>
        <taxon>Spermatophyta</taxon>
        <taxon>Magnoliopsida</taxon>
        <taxon>Liliopsida</taxon>
        <taxon>Poales</taxon>
        <taxon>Poaceae</taxon>
        <taxon>PACMAD clade</taxon>
        <taxon>Panicoideae</taxon>
        <taxon>Panicodae</taxon>
        <taxon>Paniceae</taxon>
        <taxon>Panicinae</taxon>
        <taxon>Panicum</taxon>
        <taxon>Panicum sect. Hiantes</taxon>
    </lineage>
</organism>
<dbReference type="Pfam" id="PF23310">
    <property type="entry name" value="TPR_27"/>
    <property type="match status" value="1"/>
</dbReference>
<dbReference type="PANTHER" id="PTHR33784">
    <property type="entry name" value="OS05G0482100 PROTEIN"/>
    <property type="match status" value="1"/>
</dbReference>
<name>A0A8T0PJ42_PANVG</name>
<protein>
    <recommendedName>
        <fullName evidence="1">At2g35280-like TPR domain-containing protein</fullName>
    </recommendedName>
</protein>
<gene>
    <name evidence="2" type="ORF">PVAP13_8KG195103</name>
</gene>
<dbReference type="PANTHER" id="PTHR33784:SF10">
    <property type="entry name" value="F-BOX PROTEIN"/>
    <property type="match status" value="1"/>
</dbReference>
<evidence type="ECO:0000313" key="3">
    <source>
        <dbReference type="Proteomes" id="UP000823388"/>
    </source>
</evidence>
<proteinExistence type="predicted"/>
<sequence>MLPTSSLPVLLEEMLVEVAARVAASSCSPMADLRRLRGVCTLVRDKVCGAPLVRCSLNLGRALWQSEDAETSERLMANTYAAGNLEAIFIKGMRVYFGHHSRALQASLDDLDQAAHGGHKPAAYMLAMVLWRANSGAEADLWAKHLLAEVADDDPAIVVCSDRWVSGPHAHAFATLWMFVWPPNSPQPAPMPRPVPRDDDHQCASPRWGWITGWCGAPTGHDGLFHWCYFCSDECRIRSLCDDTFR</sequence>